<keyword evidence="2" id="KW-0418">Kinase</keyword>
<keyword evidence="3" id="KW-1185">Reference proteome</keyword>
<feature type="domain" description="Protein kinase" evidence="1">
    <location>
        <begin position="1"/>
        <end position="191"/>
    </location>
</feature>
<dbReference type="Pfam" id="PF00069">
    <property type="entry name" value="Pkinase"/>
    <property type="match status" value="1"/>
</dbReference>
<dbReference type="SUPFAM" id="SSF56112">
    <property type="entry name" value="Protein kinase-like (PK-like)"/>
    <property type="match status" value="1"/>
</dbReference>
<evidence type="ECO:0000313" key="3">
    <source>
        <dbReference type="Proteomes" id="UP000059188"/>
    </source>
</evidence>
<dbReference type="GO" id="GO:0005524">
    <property type="term" value="F:ATP binding"/>
    <property type="evidence" value="ECO:0007669"/>
    <property type="project" value="InterPro"/>
</dbReference>
<name>A0A0B7FCR8_THACB</name>
<sequence length="191" mass="20690">MIPFATGGFADIFGVRHRNGTLLAVKIPRLSSNDSDDGRKAAAHGIYNWSKCRHPNVHELLGFAIFHGRIGMVSPYESNGNVRYYLATNRLPIEARLKLCAEISEGVSYLHGIGIVHGDIKGNNVLISKHGTPKLTDFDNAELAESSLDFTGTGGLIFSPRWTAPEVILQSTGKTCESDVYSLGMTILASS</sequence>
<dbReference type="PROSITE" id="PS00108">
    <property type="entry name" value="PROTEIN_KINASE_ST"/>
    <property type="match status" value="1"/>
</dbReference>
<evidence type="ECO:0000313" key="2">
    <source>
        <dbReference type="EMBL" id="CEL54694.1"/>
    </source>
</evidence>
<dbReference type="Proteomes" id="UP000059188">
    <property type="component" value="Unassembled WGS sequence"/>
</dbReference>
<reference evidence="2 3" key="1">
    <citation type="submission" date="2014-11" db="EMBL/GenBank/DDBJ databases">
        <authorList>
            <person name="Wibberg Daniel"/>
        </authorList>
    </citation>
    <scope>NUCLEOTIDE SEQUENCE [LARGE SCALE GENOMIC DNA]</scope>
    <source>
        <strain evidence="2">Rhizoctonia solani AG1-IB 7/3/14</strain>
    </source>
</reference>
<dbReference type="EMBL" id="LN679117">
    <property type="protein sequence ID" value="CEL54694.1"/>
    <property type="molecule type" value="Genomic_DNA"/>
</dbReference>
<dbReference type="InterPro" id="IPR011009">
    <property type="entry name" value="Kinase-like_dom_sf"/>
</dbReference>
<dbReference type="Gene3D" id="1.10.510.10">
    <property type="entry name" value="Transferase(Phosphotransferase) domain 1"/>
    <property type="match status" value="1"/>
</dbReference>
<evidence type="ECO:0000259" key="1">
    <source>
        <dbReference type="PROSITE" id="PS50011"/>
    </source>
</evidence>
<keyword evidence="2" id="KW-0808">Transferase</keyword>
<protein>
    <submittedName>
        <fullName evidence="2">Dual specificity testis-specific protein kinase 2</fullName>
    </submittedName>
</protein>
<accession>A0A0B7FCR8</accession>
<dbReference type="GO" id="GO:0004674">
    <property type="term" value="F:protein serine/threonine kinase activity"/>
    <property type="evidence" value="ECO:0007669"/>
    <property type="project" value="TreeGrafter"/>
</dbReference>
<dbReference type="PANTHER" id="PTHR44329">
    <property type="entry name" value="SERINE/THREONINE-PROTEIN KINASE TNNI3K-RELATED"/>
    <property type="match status" value="1"/>
</dbReference>
<dbReference type="AlphaFoldDB" id="A0A0B7FCR8"/>
<proteinExistence type="predicted"/>
<dbReference type="PROSITE" id="PS50011">
    <property type="entry name" value="PROTEIN_KINASE_DOM"/>
    <property type="match status" value="1"/>
</dbReference>
<dbReference type="STRING" id="1108050.A0A0B7FCR8"/>
<dbReference type="InterPro" id="IPR000719">
    <property type="entry name" value="Prot_kinase_dom"/>
</dbReference>
<dbReference type="OrthoDB" id="1924919at2759"/>
<organism evidence="2 3">
    <name type="scientific">Thanatephorus cucumeris (strain AG1-IB / isolate 7/3/14)</name>
    <name type="common">Lettuce bottom rot fungus</name>
    <name type="synonym">Rhizoctonia solani</name>
    <dbReference type="NCBI Taxonomy" id="1108050"/>
    <lineage>
        <taxon>Eukaryota</taxon>
        <taxon>Fungi</taxon>
        <taxon>Dikarya</taxon>
        <taxon>Basidiomycota</taxon>
        <taxon>Agaricomycotina</taxon>
        <taxon>Agaricomycetes</taxon>
        <taxon>Cantharellales</taxon>
        <taxon>Ceratobasidiaceae</taxon>
        <taxon>Rhizoctonia</taxon>
        <taxon>Rhizoctonia solani AG-1</taxon>
    </lineage>
</organism>
<dbReference type="InterPro" id="IPR008271">
    <property type="entry name" value="Ser/Thr_kinase_AS"/>
</dbReference>
<dbReference type="SMART" id="SM00220">
    <property type="entry name" value="S_TKc"/>
    <property type="match status" value="1"/>
</dbReference>
<dbReference type="InterPro" id="IPR051681">
    <property type="entry name" value="Ser/Thr_Kinases-Pseudokinases"/>
</dbReference>
<gene>
    <name evidence="2" type="ORF">RSOLAG1IB_07228</name>
</gene>